<gene>
    <name evidence="1" type="ORF">HXM94_00040</name>
</gene>
<accession>A0A930DZ68</accession>
<name>A0A930DZ68_9FIRM</name>
<evidence type="ECO:0000313" key="2">
    <source>
        <dbReference type="Proteomes" id="UP000758611"/>
    </source>
</evidence>
<evidence type="ECO:0000313" key="1">
    <source>
        <dbReference type="EMBL" id="MBF1306178.1"/>
    </source>
</evidence>
<comment type="caution">
    <text evidence="1">The sequence shown here is derived from an EMBL/GenBank/DDBJ whole genome shotgun (WGS) entry which is preliminary data.</text>
</comment>
<protein>
    <submittedName>
        <fullName evidence="1">Uncharacterized protein</fullName>
    </submittedName>
</protein>
<reference evidence="1" key="1">
    <citation type="submission" date="2020-04" db="EMBL/GenBank/DDBJ databases">
        <title>Deep metagenomics examines the oral microbiome during advanced dental caries in children, revealing novel taxa and co-occurrences with host molecules.</title>
        <authorList>
            <person name="Baker J.L."/>
            <person name="Morton J.T."/>
            <person name="Dinis M."/>
            <person name="Alvarez R."/>
            <person name="Tran N.C."/>
            <person name="Knight R."/>
            <person name="Edlund A."/>
        </authorList>
    </citation>
    <scope>NUCLEOTIDE SEQUENCE</scope>
    <source>
        <strain evidence="1">JCVI_23_bin.11</strain>
    </source>
</reference>
<dbReference type="EMBL" id="JABZRE010000001">
    <property type="protein sequence ID" value="MBF1306178.1"/>
    <property type="molecule type" value="Genomic_DNA"/>
</dbReference>
<dbReference type="Proteomes" id="UP000758611">
    <property type="component" value="Unassembled WGS sequence"/>
</dbReference>
<proteinExistence type="predicted"/>
<sequence>MINGLKKDNYYSKISDQFLEIIKEINQKENFEIQSIIDNFVENEAEAFIDNELSDLGSYTLGRILKGLKVDVQQLGYTEKEVLNNMVKIITKPSIGFLIKLNPEGLIETSKLIVTRMNSTCFGNYIIFNYSQSSNLIEEFLSLLGDDIPLESDLEKLIEFNLNLLEELRNESEPKVKLKKIKKIISEVNHQVEVDDVANIVRIIISIKNKKHNFETLVKITKNEDTLLLSQIDLLAETSKELNNIDKTKIGFLSRIWLKRYKKNLTDCGYLYRSGRSGIGYFLNW</sequence>
<dbReference type="AlphaFoldDB" id="A0A930DZ68"/>
<dbReference type="RefSeq" id="WP_278476564.1">
    <property type="nucleotide sequence ID" value="NZ_JABZRE010000001.1"/>
</dbReference>
<organism evidence="1 2">
    <name type="scientific">Parvimonas micra</name>
    <dbReference type="NCBI Taxonomy" id="33033"/>
    <lineage>
        <taxon>Bacteria</taxon>
        <taxon>Bacillati</taxon>
        <taxon>Bacillota</taxon>
        <taxon>Tissierellia</taxon>
        <taxon>Tissierellales</taxon>
        <taxon>Peptoniphilaceae</taxon>
        <taxon>Parvimonas</taxon>
    </lineage>
</organism>